<dbReference type="AlphaFoldDB" id="A0A227KQV0"/>
<feature type="signal peptide" evidence="2">
    <location>
        <begin position="1"/>
        <end position="30"/>
    </location>
</feature>
<reference evidence="4" key="1">
    <citation type="submission" date="2017-05" db="EMBL/GenBank/DDBJ databases">
        <title>Improved OligoMM genomes.</title>
        <authorList>
            <person name="Garzetti D."/>
        </authorList>
    </citation>
    <scope>NUCLEOTIDE SEQUENCE [LARGE SCALE GENOMIC DNA]</scope>
    <source>
        <strain evidence="4">YL45</strain>
    </source>
</reference>
<feature type="chain" id="PRO_5011304494" evidence="2">
    <location>
        <begin position="31"/>
        <end position="329"/>
    </location>
</feature>
<dbReference type="RefSeq" id="WP_066590810.1">
    <property type="nucleotide sequence ID" value="NZ_CAJTBZ010000038.1"/>
</dbReference>
<dbReference type="GeneID" id="78363091"/>
<keyword evidence="2" id="KW-0732">Signal</keyword>
<gene>
    <name evidence="3" type="ORF">ADH67_00955</name>
</gene>
<dbReference type="InterPro" id="IPR005064">
    <property type="entry name" value="BUG"/>
</dbReference>
<keyword evidence="4" id="KW-1185">Reference proteome</keyword>
<dbReference type="PIRSF" id="PIRSF017082">
    <property type="entry name" value="YflP"/>
    <property type="match status" value="1"/>
</dbReference>
<evidence type="ECO:0000256" key="2">
    <source>
        <dbReference type="SAM" id="SignalP"/>
    </source>
</evidence>
<dbReference type="Proteomes" id="UP000214610">
    <property type="component" value="Unassembled WGS sequence"/>
</dbReference>
<dbReference type="SUPFAM" id="SSF53850">
    <property type="entry name" value="Periplasmic binding protein-like II"/>
    <property type="match status" value="1"/>
</dbReference>
<evidence type="ECO:0000313" key="4">
    <source>
        <dbReference type="Proteomes" id="UP000214610"/>
    </source>
</evidence>
<comment type="similarity">
    <text evidence="1">Belongs to the UPF0065 (bug) family.</text>
</comment>
<evidence type="ECO:0000256" key="1">
    <source>
        <dbReference type="ARBA" id="ARBA00006987"/>
    </source>
</evidence>
<dbReference type="Pfam" id="PF03401">
    <property type="entry name" value="TctC"/>
    <property type="match status" value="1"/>
</dbReference>
<proteinExistence type="inferred from homology"/>
<evidence type="ECO:0000313" key="3">
    <source>
        <dbReference type="EMBL" id="OXE50903.1"/>
    </source>
</evidence>
<dbReference type="Gene3D" id="3.40.190.150">
    <property type="entry name" value="Bordetella uptake gene, domain 1"/>
    <property type="match status" value="1"/>
</dbReference>
<dbReference type="PANTHER" id="PTHR42928:SF5">
    <property type="entry name" value="BLR1237 PROTEIN"/>
    <property type="match status" value="1"/>
</dbReference>
<organism evidence="3 4">
    <name type="scientific">Turicimonas muris</name>
    <dbReference type="NCBI Taxonomy" id="1796652"/>
    <lineage>
        <taxon>Bacteria</taxon>
        <taxon>Pseudomonadati</taxon>
        <taxon>Pseudomonadota</taxon>
        <taxon>Betaproteobacteria</taxon>
        <taxon>Burkholderiales</taxon>
        <taxon>Sutterellaceae</taxon>
        <taxon>Turicimonas</taxon>
    </lineage>
</organism>
<dbReference type="PANTHER" id="PTHR42928">
    <property type="entry name" value="TRICARBOXYLATE-BINDING PROTEIN"/>
    <property type="match status" value="1"/>
</dbReference>
<accession>A0A227KQV0</accession>
<dbReference type="InterPro" id="IPR042100">
    <property type="entry name" value="Bug_dom1"/>
</dbReference>
<comment type="caution">
    <text evidence="3">The sequence shown here is derived from an EMBL/GenBank/DDBJ whole genome shotgun (WGS) entry which is preliminary data.</text>
</comment>
<name>A0A227KQV0_9BURK</name>
<dbReference type="EMBL" id="NHMP01000001">
    <property type="protein sequence ID" value="OXE50903.1"/>
    <property type="molecule type" value="Genomic_DNA"/>
</dbReference>
<dbReference type="Gene3D" id="3.40.190.10">
    <property type="entry name" value="Periplasmic binding protein-like II"/>
    <property type="match status" value="1"/>
</dbReference>
<dbReference type="CDD" id="cd13578">
    <property type="entry name" value="PBP2_Bug27"/>
    <property type="match status" value="1"/>
</dbReference>
<protein>
    <submittedName>
        <fullName evidence="3">Tripartite tricarboxylate transporter substrate binding protein</fullName>
    </submittedName>
</protein>
<sequence>MTTSSFTRRSLCAAAVSVATIVALPSLSWADDPIRIVVPYPPGGPLDVTARAIAEEARADLGNIIVENKPGAGGNIGVEYVSKQKPDGKIFVMGALATHAVNPNLFSKIPYDPIKDFTPLTLVAQTPNVLVITPEFSQKTGIKDLKGLIDYAKKNPDALNYASGGNGSAGHMSGELLKTSSGLKIMHIPFKGAAAAQMSVLSGQCDLIFDNLASSAANIKAGKLIPLAVTTQFRAPELPNVPTMAEAGVPGFDISTWYAFFGPANMDKSVQDKLNKALVKAIKSQAMAVRFEKMGAVAKPGTSADLDAFVKAELAKYKKIVEASGAKVD</sequence>